<comment type="function">
    <text evidence="9">As part of the replication protein A (RPA/RP-A), a single-stranded DNA-binding heterotrimeric complex, may play an essential role in DNA replication, recombination and repair. Binds and stabilizes single-stranded DNA intermediates, preventing complementary DNA reannealing and recruiting different proteins involved in DNA metabolism.</text>
</comment>
<dbReference type="InterPro" id="IPR031657">
    <property type="entry name" value="REPA_OB_2"/>
</dbReference>
<keyword evidence="8 9" id="KW-0539">Nucleus</keyword>
<name>A0ABR1JYS6_9AGAR</name>
<evidence type="ECO:0000259" key="11">
    <source>
        <dbReference type="Pfam" id="PF01336"/>
    </source>
</evidence>
<dbReference type="CDD" id="cd04475">
    <property type="entry name" value="RPA1_DBD_B"/>
    <property type="match status" value="1"/>
</dbReference>
<dbReference type="PANTHER" id="PTHR47165">
    <property type="entry name" value="OS03G0429900 PROTEIN"/>
    <property type="match status" value="1"/>
</dbReference>
<feature type="domain" description="OB" evidence="11">
    <location>
        <begin position="177"/>
        <end position="255"/>
    </location>
</feature>
<evidence type="ECO:0000256" key="6">
    <source>
        <dbReference type="ARBA" id="ARBA00022833"/>
    </source>
</evidence>
<feature type="domain" description="Replication protein A OB" evidence="14">
    <location>
        <begin position="285"/>
        <end position="383"/>
    </location>
</feature>
<dbReference type="InterPro" id="IPR013955">
    <property type="entry name" value="Rep_factor-A_C"/>
</dbReference>
<dbReference type="InterPro" id="IPR012340">
    <property type="entry name" value="NA-bd_OB-fold"/>
</dbReference>
<dbReference type="InterPro" id="IPR047192">
    <property type="entry name" value="Euk_RPA1_DBD_C"/>
</dbReference>
<dbReference type="NCBIfam" id="TIGR00617">
    <property type="entry name" value="rpa1"/>
    <property type="match status" value="1"/>
</dbReference>
<evidence type="ECO:0000256" key="8">
    <source>
        <dbReference type="ARBA" id="ARBA00023242"/>
    </source>
</evidence>
<dbReference type="InterPro" id="IPR004365">
    <property type="entry name" value="NA-bd_OB_tRNA"/>
</dbReference>
<sequence>MADYELEEGICVQLAAATPNDETLFTTPHILQLLSVKKIGSNAGNNTDRFRVILSDGKHFIQAMLATQLNHLYYEKAIDKNTIIKTERLSCNFVQEKRLLILMGLSVLGQQEKIGDPVAIAIDEPSSKPPSTVSTPAPQKPAPSSANSSTHVAKPAAKTTKSSWHPIEALSPYQNNWTIKARCTHKSDIKTWSNQKGEGKLFNVTLMDETGEIRGTAFNAVADTLFPKFEEGKVYFISKAKVNLAKKKFSNLANDYDLSFERNTEVEECHETTNLPMIKYNFVSLADLQTLAKDATCDVIAILTETSEVATITSKATQRELKKRELTLADKSGFSTRLTLWGNQAENFRTDEANPVIAFKGVRVGDFGGRTLSTLTTSVMTQNPDIEEAFVLRGWYDASGREQSFQSHANASGSFSGGGSGGGFRRDEIRNLIDVKRESDALIKSSSEAAQSFFFSTRATVMHIKADNIAYPACKTPDCNKKVTPNGDSWTCDKCNKSHDAPSWRYIIAMAVSDPTAQVWLQGFNDVGEVVFGRTANELVEIRDSNDTEYNRIMHQSICATYNFSVRAKPDQYGENVRMRYGITRINNLDYKEEANSLLEKLSSPWGQQDL</sequence>
<comment type="subcellular location">
    <subcellularLocation>
        <location evidence="1 9">Nucleus</location>
    </subcellularLocation>
</comment>
<evidence type="ECO:0000259" key="13">
    <source>
        <dbReference type="Pfam" id="PF08646"/>
    </source>
</evidence>
<keyword evidence="4 9" id="KW-0479">Metal-binding</keyword>
<dbReference type="Pfam" id="PF01336">
    <property type="entry name" value="tRNA_anti-codon"/>
    <property type="match status" value="1"/>
</dbReference>
<protein>
    <recommendedName>
        <fullName evidence="9">Replication protein A subunit</fullName>
    </recommendedName>
</protein>
<dbReference type="CDD" id="cd04474">
    <property type="entry name" value="RPA1_DBD_A"/>
    <property type="match status" value="1"/>
</dbReference>
<accession>A0ABR1JYS6</accession>
<keyword evidence="15" id="KW-0689">Ribosomal protein</keyword>
<feature type="domain" description="Replication factor-A protein 1 N-terminal" evidence="12">
    <location>
        <begin position="28"/>
        <end position="109"/>
    </location>
</feature>
<evidence type="ECO:0000259" key="14">
    <source>
        <dbReference type="Pfam" id="PF16900"/>
    </source>
</evidence>
<gene>
    <name evidence="15" type="primary">RPA1_1</name>
    <name evidence="15" type="ORF">VKT23_004565</name>
</gene>
<dbReference type="CDD" id="cd04477">
    <property type="entry name" value="RPA1N"/>
    <property type="match status" value="1"/>
</dbReference>
<dbReference type="GO" id="GO:0005840">
    <property type="term" value="C:ribosome"/>
    <property type="evidence" value="ECO:0007669"/>
    <property type="project" value="UniProtKB-KW"/>
</dbReference>
<comment type="similarity">
    <text evidence="2 9">Belongs to the replication factor A protein 1 family.</text>
</comment>
<comment type="subunit">
    <text evidence="9">Component of the heterotrimeric canonical replication protein A complex (RPA).</text>
</comment>
<feature type="compositionally biased region" description="Polar residues" evidence="10">
    <location>
        <begin position="142"/>
        <end position="151"/>
    </location>
</feature>
<evidence type="ECO:0000256" key="9">
    <source>
        <dbReference type="RuleBase" id="RU364130"/>
    </source>
</evidence>
<dbReference type="Pfam" id="PF08646">
    <property type="entry name" value="Rep_fac-A_C"/>
    <property type="match status" value="1"/>
</dbReference>
<dbReference type="InterPro" id="IPR004591">
    <property type="entry name" value="Rfa1"/>
</dbReference>
<evidence type="ECO:0000256" key="5">
    <source>
        <dbReference type="ARBA" id="ARBA00022771"/>
    </source>
</evidence>
<dbReference type="Pfam" id="PF16900">
    <property type="entry name" value="REPA_OB_2"/>
    <property type="match status" value="1"/>
</dbReference>
<dbReference type="SUPFAM" id="SSF50249">
    <property type="entry name" value="Nucleic acid-binding proteins"/>
    <property type="match status" value="4"/>
</dbReference>
<keyword evidence="15" id="KW-0687">Ribonucleoprotein</keyword>
<evidence type="ECO:0000256" key="1">
    <source>
        <dbReference type="ARBA" id="ARBA00004123"/>
    </source>
</evidence>
<reference evidence="15 16" key="1">
    <citation type="submission" date="2024-01" db="EMBL/GenBank/DDBJ databases">
        <title>A draft genome for the cacao thread blight pathogen Marasmiellus scandens.</title>
        <authorList>
            <person name="Baruah I.K."/>
            <person name="Leung J."/>
            <person name="Bukari Y."/>
            <person name="Amoako-Attah I."/>
            <person name="Meinhardt L.W."/>
            <person name="Bailey B.A."/>
            <person name="Cohen S.P."/>
        </authorList>
    </citation>
    <scope>NUCLEOTIDE SEQUENCE [LARGE SCALE GENOMIC DNA]</scope>
    <source>
        <strain evidence="15 16">GH-19</strain>
    </source>
</reference>
<evidence type="ECO:0000256" key="2">
    <source>
        <dbReference type="ARBA" id="ARBA00005690"/>
    </source>
</evidence>
<evidence type="ECO:0000256" key="4">
    <source>
        <dbReference type="ARBA" id="ARBA00022723"/>
    </source>
</evidence>
<comment type="caution">
    <text evidence="15">The sequence shown here is derived from an EMBL/GenBank/DDBJ whole genome shotgun (WGS) entry which is preliminary data.</text>
</comment>
<keyword evidence="5 9" id="KW-0863">Zinc-finger</keyword>
<evidence type="ECO:0000313" key="15">
    <source>
        <dbReference type="EMBL" id="KAK7467511.1"/>
    </source>
</evidence>
<dbReference type="Gene3D" id="2.40.50.140">
    <property type="entry name" value="Nucleic acid-binding proteins"/>
    <property type="match status" value="4"/>
</dbReference>
<evidence type="ECO:0000313" key="16">
    <source>
        <dbReference type="Proteomes" id="UP001498398"/>
    </source>
</evidence>
<dbReference type="Proteomes" id="UP001498398">
    <property type="component" value="Unassembled WGS sequence"/>
</dbReference>
<evidence type="ECO:0000256" key="3">
    <source>
        <dbReference type="ARBA" id="ARBA00022705"/>
    </source>
</evidence>
<evidence type="ECO:0000256" key="7">
    <source>
        <dbReference type="ARBA" id="ARBA00023125"/>
    </source>
</evidence>
<keyword evidence="3 9" id="KW-0235">DNA replication</keyword>
<dbReference type="CDD" id="cd04476">
    <property type="entry name" value="RPA1_DBD_C"/>
    <property type="match status" value="1"/>
</dbReference>
<evidence type="ECO:0000259" key="12">
    <source>
        <dbReference type="Pfam" id="PF04057"/>
    </source>
</evidence>
<dbReference type="Pfam" id="PF04057">
    <property type="entry name" value="Rep-A_N"/>
    <property type="match status" value="1"/>
</dbReference>
<feature type="domain" description="Replication factor A C-terminal" evidence="13">
    <location>
        <begin position="454"/>
        <end position="598"/>
    </location>
</feature>
<organism evidence="15 16">
    <name type="scientific">Marasmiellus scandens</name>
    <dbReference type="NCBI Taxonomy" id="2682957"/>
    <lineage>
        <taxon>Eukaryota</taxon>
        <taxon>Fungi</taxon>
        <taxon>Dikarya</taxon>
        <taxon>Basidiomycota</taxon>
        <taxon>Agaricomycotina</taxon>
        <taxon>Agaricomycetes</taxon>
        <taxon>Agaricomycetidae</taxon>
        <taxon>Agaricales</taxon>
        <taxon>Marasmiineae</taxon>
        <taxon>Omphalotaceae</taxon>
        <taxon>Marasmiellus</taxon>
    </lineage>
</organism>
<keyword evidence="6 9" id="KW-0862">Zinc</keyword>
<proteinExistence type="inferred from homology"/>
<feature type="region of interest" description="Disordered" evidence="10">
    <location>
        <begin position="121"/>
        <end position="162"/>
    </location>
</feature>
<dbReference type="EMBL" id="JBANRG010000004">
    <property type="protein sequence ID" value="KAK7467511.1"/>
    <property type="molecule type" value="Genomic_DNA"/>
</dbReference>
<dbReference type="PANTHER" id="PTHR47165:SF4">
    <property type="entry name" value="OS03G0429900 PROTEIN"/>
    <property type="match status" value="1"/>
</dbReference>
<evidence type="ECO:0000256" key="10">
    <source>
        <dbReference type="SAM" id="MobiDB-lite"/>
    </source>
</evidence>
<keyword evidence="16" id="KW-1185">Reference proteome</keyword>
<keyword evidence="7 9" id="KW-0238">DNA-binding</keyword>
<dbReference type="InterPro" id="IPR007199">
    <property type="entry name" value="Rep_factor-A_N"/>
</dbReference>